<keyword evidence="3" id="KW-1185">Reference proteome</keyword>
<reference evidence="2 3" key="1">
    <citation type="submission" date="2014-11" db="EMBL/GenBank/DDBJ databases">
        <authorList>
            <person name="Zhu J."/>
            <person name="Qi W."/>
            <person name="Song R."/>
        </authorList>
    </citation>
    <scope>NUCLEOTIDE SEQUENCE [LARGE SCALE GENOMIC DNA]</scope>
</reference>
<name>A0A0G4EPB0_VITBC</name>
<dbReference type="Proteomes" id="UP000041254">
    <property type="component" value="Unassembled WGS sequence"/>
</dbReference>
<evidence type="ECO:0000313" key="3">
    <source>
        <dbReference type="Proteomes" id="UP000041254"/>
    </source>
</evidence>
<dbReference type="AlphaFoldDB" id="A0A0G4EPB0"/>
<proteinExistence type="predicted"/>
<accession>A0A0G4EPB0</accession>
<protein>
    <submittedName>
        <fullName evidence="2">Uncharacterized protein</fullName>
    </submittedName>
</protein>
<organism evidence="2 3">
    <name type="scientific">Vitrella brassicaformis (strain CCMP3155)</name>
    <dbReference type="NCBI Taxonomy" id="1169540"/>
    <lineage>
        <taxon>Eukaryota</taxon>
        <taxon>Sar</taxon>
        <taxon>Alveolata</taxon>
        <taxon>Colpodellida</taxon>
        <taxon>Vitrellaceae</taxon>
        <taxon>Vitrella</taxon>
    </lineage>
</organism>
<dbReference type="EMBL" id="CDMY01000275">
    <property type="protein sequence ID" value="CEL98857.1"/>
    <property type="molecule type" value="Genomic_DNA"/>
</dbReference>
<dbReference type="VEuPathDB" id="CryptoDB:Vbra_2788"/>
<evidence type="ECO:0000313" key="2">
    <source>
        <dbReference type="EMBL" id="CEL98857.1"/>
    </source>
</evidence>
<feature type="signal peptide" evidence="1">
    <location>
        <begin position="1"/>
        <end position="25"/>
    </location>
</feature>
<feature type="chain" id="PRO_5005187945" evidence="1">
    <location>
        <begin position="26"/>
        <end position="336"/>
    </location>
</feature>
<evidence type="ECO:0000256" key="1">
    <source>
        <dbReference type="SAM" id="SignalP"/>
    </source>
</evidence>
<keyword evidence="1" id="KW-0732">Signal</keyword>
<gene>
    <name evidence="2" type="ORF">Vbra_2788</name>
</gene>
<sequence length="336" mass="36559">MPQLSVVLPLFVLVAAASLYGPGRADPDVSHPADRADPLSALLAFLTNREEGEGDGSNCENPERIYDVTIVYGTDAVIDFSDPRFGEQVPFRFTVFDNITEEKNTLEFRTFLYDFAEEQYGVKIDPEVATEPVNSITVDIPEGSPSDAFVFLWSYRPTLAVYAIDVQGQPKLKNLQGKIPVSNAEFIADGVAVVFPTGGAVAGKFADDIPGADFVEVSPGSGFIAGEQKLVVDGEVVDTSQFFDRELTIGVPGFKRSELAPEVPLNVFGILSSEAVSENFGKGLARGVIEETNLVDEDGVPINKTRVYLRYVLTFPQNVEDTITDDKDKKCSDIRA</sequence>
<dbReference type="InParanoid" id="A0A0G4EPB0"/>